<evidence type="ECO:0000313" key="2">
    <source>
        <dbReference type="EMBL" id="SCX10704.1"/>
    </source>
</evidence>
<dbReference type="RefSeq" id="WP_023577079.1">
    <property type="nucleotide sequence ID" value="NZ_CBCSBQ010000002.1"/>
</dbReference>
<sequence length="402" mass="44543">MKNFKVFFSLFYALVVLVSCSKDEETVVDGPSGFNALTIVTKQAVFVADNLSFTSGGKASMDVSDTNEYQVGICYSSTINPTVFNNIDYSYQINEENFNNVIPNFIVGQTYYIKAFVRKISTNEVKYGNQVSFQIPVSLTTNWAKNISVTGFQVDANVGSIFSSNTERGVCYGTNHDPTIADRIIVDSNTGSGNFTISVEGNDMFPFYYVNSNTIYYLRSYVKLNGVYYYGNETSFRTAGYINGSGGYVFFDMGTVLGMGSNAWRYLEAAPAKLTAANNNHFSWSNSACGYSFYPAIKNGIGDGRYNSHLISYSCNYPNVAATACQTTLLNGKNDWFLPSIDELKEMYKLKYTGQLDFGSDVLLSSSHFSSSLCFAIDGSNGRTMTVDKMSLQVAWQVRMFL</sequence>
<dbReference type="AlphaFoldDB" id="A0A1G4VT16"/>
<evidence type="ECO:0000313" key="3">
    <source>
        <dbReference type="Proteomes" id="UP000182124"/>
    </source>
</evidence>
<organism evidence="2 3">
    <name type="scientific">Flavobacterium saliperosum</name>
    <dbReference type="NCBI Taxonomy" id="329186"/>
    <lineage>
        <taxon>Bacteria</taxon>
        <taxon>Pseudomonadati</taxon>
        <taxon>Bacteroidota</taxon>
        <taxon>Flavobacteriia</taxon>
        <taxon>Flavobacteriales</taxon>
        <taxon>Flavobacteriaceae</taxon>
        <taxon>Flavobacterium</taxon>
    </lineage>
</organism>
<gene>
    <name evidence="2" type="ORF">SAMN02927925_01625</name>
</gene>
<keyword evidence="1" id="KW-0732">Signal</keyword>
<dbReference type="EMBL" id="FMTY01000003">
    <property type="protein sequence ID" value="SCX10704.1"/>
    <property type="molecule type" value="Genomic_DNA"/>
</dbReference>
<feature type="chain" id="PRO_5010373843" description="DUF1566 domain-containing protein" evidence="1">
    <location>
        <begin position="22"/>
        <end position="402"/>
    </location>
</feature>
<feature type="signal peptide" evidence="1">
    <location>
        <begin position="1"/>
        <end position="21"/>
    </location>
</feature>
<dbReference type="PROSITE" id="PS51257">
    <property type="entry name" value="PROKAR_LIPOPROTEIN"/>
    <property type="match status" value="1"/>
</dbReference>
<protein>
    <recommendedName>
        <fullName evidence="4">DUF1566 domain-containing protein</fullName>
    </recommendedName>
</protein>
<dbReference type="eggNOG" id="COG3656">
    <property type="taxonomic scope" value="Bacteria"/>
</dbReference>
<evidence type="ECO:0000256" key="1">
    <source>
        <dbReference type="SAM" id="SignalP"/>
    </source>
</evidence>
<dbReference type="Proteomes" id="UP000182124">
    <property type="component" value="Unassembled WGS sequence"/>
</dbReference>
<proteinExistence type="predicted"/>
<reference evidence="2 3" key="1">
    <citation type="submission" date="2016-10" db="EMBL/GenBank/DDBJ databases">
        <authorList>
            <person name="de Groot N.N."/>
        </authorList>
    </citation>
    <scope>NUCLEOTIDE SEQUENCE [LARGE SCALE GENOMIC DNA]</scope>
    <source>
        <strain evidence="2 3">CGMCC 1.3801</strain>
    </source>
</reference>
<accession>A0A1G4VT16</accession>
<evidence type="ECO:0008006" key="4">
    <source>
        <dbReference type="Google" id="ProtNLM"/>
    </source>
</evidence>
<name>A0A1G4VT16_9FLAO</name>
<dbReference type="STRING" id="329186.SAMN02927925_01625"/>